<proteinExistence type="predicted"/>
<reference evidence="1 2" key="1">
    <citation type="submission" date="2021-11" db="EMBL/GenBank/DDBJ databases">
        <title>Genomic of Niabella pedocola.</title>
        <authorList>
            <person name="Wu T."/>
        </authorList>
    </citation>
    <scope>NUCLEOTIDE SEQUENCE [LARGE SCALE GENOMIC DNA]</scope>
    <source>
        <strain evidence="1 2">JCM 31011</strain>
    </source>
</reference>
<comment type="caution">
    <text evidence="1">The sequence shown here is derived from an EMBL/GenBank/DDBJ whole genome shotgun (WGS) entry which is preliminary data.</text>
</comment>
<dbReference type="RefSeq" id="WP_231002105.1">
    <property type="nucleotide sequence ID" value="NZ_JAJNEC010000001.1"/>
</dbReference>
<name>A0ABS8PJJ0_9BACT</name>
<sequence>MKNKDPFCMRGWGREGITDPIEVFAEIFSYMDMGGWRRLITKMAAHALSGSIYRRRAPGDVLVDMKVVRSALMAAYALQGATGKDRAATGQDLCCPGSYGTDKDQRRHWDDFPRNLSFKEYGHPYSVFKKRFRKRPLSHWINDWEQLVTAALNPCNLDGERLVLRTRTGLLKLLEAAHVAWTRDGNGGFIKQHIAQQPNGQTKPAPAS</sequence>
<dbReference type="Proteomes" id="UP001199816">
    <property type="component" value="Unassembled WGS sequence"/>
</dbReference>
<evidence type="ECO:0000313" key="1">
    <source>
        <dbReference type="EMBL" id="MCD2421252.1"/>
    </source>
</evidence>
<protein>
    <submittedName>
        <fullName evidence="1">Uncharacterized protein</fullName>
    </submittedName>
</protein>
<organism evidence="1 2">
    <name type="scientific">Niabella pedocola</name>
    <dbReference type="NCBI Taxonomy" id="1752077"/>
    <lineage>
        <taxon>Bacteria</taxon>
        <taxon>Pseudomonadati</taxon>
        <taxon>Bacteroidota</taxon>
        <taxon>Chitinophagia</taxon>
        <taxon>Chitinophagales</taxon>
        <taxon>Chitinophagaceae</taxon>
        <taxon>Niabella</taxon>
    </lineage>
</organism>
<evidence type="ECO:0000313" key="2">
    <source>
        <dbReference type="Proteomes" id="UP001199816"/>
    </source>
</evidence>
<dbReference type="EMBL" id="JAJNEC010000001">
    <property type="protein sequence ID" value="MCD2421252.1"/>
    <property type="molecule type" value="Genomic_DNA"/>
</dbReference>
<gene>
    <name evidence="1" type="ORF">LQ567_00655</name>
</gene>
<keyword evidence="2" id="KW-1185">Reference proteome</keyword>
<accession>A0ABS8PJJ0</accession>